<gene>
    <name evidence="1" type="ORF">LTS18_008142</name>
</gene>
<name>A0ACC3DAP3_9PEZI</name>
<comment type="caution">
    <text evidence="1">The sequence shown here is derived from an EMBL/GenBank/DDBJ whole genome shotgun (WGS) entry which is preliminary data.</text>
</comment>
<evidence type="ECO:0000313" key="1">
    <source>
        <dbReference type="EMBL" id="KAK3064335.1"/>
    </source>
</evidence>
<dbReference type="Proteomes" id="UP001186974">
    <property type="component" value="Unassembled WGS sequence"/>
</dbReference>
<dbReference type="EMBL" id="JAWDJW010006543">
    <property type="protein sequence ID" value="KAK3064335.1"/>
    <property type="molecule type" value="Genomic_DNA"/>
</dbReference>
<sequence length="324" mass="33790">MDLEGKDLPDLDQRLPPGAAALVEKHLGDAIEKARNAKLTQEEAERMMAEAAGATDPVEKDRLMSEAKKLDKQARGHLKMAQRLGSGAWQGFGAGAGIGAATGLGLGTIVGTVVGGVAAIPTTALGGAIGAGTGAIHGPWVKFPLDPNELGKINAAGTDMGGDKKAAGEIRNPTPPGRKNPRKLEVRNKKAPQVTSDEARDTSGTGSQQYGFDVYNLLSGALMGSKKTEPAEDVKGKSDDEQSEQQQGSVQNNDEAEKKTENAGKAEQPKRGWFGTTSAPKPADTAKAGAASATLQDGKKEDEEVNEKPKCGWFGRKSTPNKAK</sequence>
<evidence type="ECO:0000313" key="2">
    <source>
        <dbReference type="Proteomes" id="UP001186974"/>
    </source>
</evidence>
<proteinExistence type="predicted"/>
<keyword evidence="2" id="KW-1185">Reference proteome</keyword>
<organism evidence="1 2">
    <name type="scientific">Coniosporium uncinatum</name>
    <dbReference type="NCBI Taxonomy" id="93489"/>
    <lineage>
        <taxon>Eukaryota</taxon>
        <taxon>Fungi</taxon>
        <taxon>Dikarya</taxon>
        <taxon>Ascomycota</taxon>
        <taxon>Pezizomycotina</taxon>
        <taxon>Dothideomycetes</taxon>
        <taxon>Dothideomycetes incertae sedis</taxon>
        <taxon>Coniosporium</taxon>
    </lineage>
</organism>
<reference evidence="1" key="1">
    <citation type="submission" date="2024-09" db="EMBL/GenBank/DDBJ databases">
        <title>Black Yeasts Isolated from many extreme environments.</title>
        <authorList>
            <person name="Coleine C."/>
            <person name="Stajich J.E."/>
            <person name="Selbmann L."/>
        </authorList>
    </citation>
    <scope>NUCLEOTIDE SEQUENCE</scope>
    <source>
        <strain evidence="1">CCFEE 5737</strain>
    </source>
</reference>
<protein>
    <submittedName>
        <fullName evidence="1">Uncharacterized protein</fullName>
    </submittedName>
</protein>
<accession>A0ACC3DAP3</accession>